<keyword evidence="1" id="KW-0472">Membrane</keyword>
<proteinExistence type="predicted"/>
<dbReference type="EMBL" id="JAPNKE010000002">
    <property type="protein sequence ID" value="MCY1005906.1"/>
    <property type="molecule type" value="Genomic_DNA"/>
</dbReference>
<protein>
    <submittedName>
        <fullName evidence="2">Uncharacterized protein</fullName>
    </submittedName>
</protein>
<keyword evidence="1" id="KW-1133">Transmembrane helix</keyword>
<evidence type="ECO:0000313" key="3">
    <source>
        <dbReference type="Proteomes" id="UP001150924"/>
    </source>
</evidence>
<evidence type="ECO:0000313" key="2">
    <source>
        <dbReference type="EMBL" id="MCY1005906.1"/>
    </source>
</evidence>
<name>A0A9X3IVZ4_9BACT</name>
<dbReference type="RefSeq" id="WP_267767808.1">
    <property type="nucleotide sequence ID" value="NZ_JAPNKE010000002.1"/>
</dbReference>
<organism evidence="2 3">
    <name type="scientific">Nannocystis pusilla</name>
    <dbReference type="NCBI Taxonomy" id="889268"/>
    <lineage>
        <taxon>Bacteria</taxon>
        <taxon>Pseudomonadati</taxon>
        <taxon>Myxococcota</taxon>
        <taxon>Polyangia</taxon>
        <taxon>Nannocystales</taxon>
        <taxon>Nannocystaceae</taxon>
        <taxon>Nannocystis</taxon>
    </lineage>
</organism>
<dbReference type="Proteomes" id="UP001150924">
    <property type="component" value="Unassembled WGS sequence"/>
</dbReference>
<dbReference type="AlphaFoldDB" id="A0A9X3IVZ4"/>
<accession>A0A9X3IVZ4</accession>
<reference evidence="2" key="1">
    <citation type="submission" date="2022-11" db="EMBL/GenBank/DDBJ databases">
        <title>Minimal conservation of predation-associated metabolite biosynthetic gene clusters underscores biosynthetic potential of Myxococcota including descriptions for ten novel species: Archangium lansinium sp. nov., Myxococcus landrumus sp. nov., Nannocystis bai.</title>
        <authorList>
            <person name="Ahearne A."/>
            <person name="Stevens C."/>
            <person name="Phillips K."/>
        </authorList>
    </citation>
    <scope>NUCLEOTIDE SEQUENCE</scope>
    <source>
        <strain evidence="2">Na p29</strain>
    </source>
</reference>
<keyword evidence="1" id="KW-0812">Transmembrane</keyword>
<keyword evidence="3" id="KW-1185">Reference proteome</keyword>
<evidence type="ECO:0000256" key="1">
    <source>
        <dbReference type="SAM" id="Phobius"/>
    </source>
</evidence>
<gene>
    <name evidence="2" type="ORF">OV079_10060</name>
</gene>
<comment type="caution">
    <text evidence="2">The sequence shown here is derived from an EMBL/GenBank/DDBJ whole genome shotgun (WGS) entry which is preliminary data.</text>
</comment>
<feature type="transmembrane region" description="Helical" evidence="1">
    <location>
        <begin position="6"/>
        <end position="26"/>
    </location>
</feature>
<sequence>MFVKDLTRVILLTVFAMIAALVWRAFRGRNIEASTRRPDEQEGGAS</sequence>